<dbReference type="GO" id="GO:0019634">
    <property type="term" value="P:organic phosphonate metabolic process"/>
    <property type="evidence" value="ECO:0007669"/>
    <property type="project" value="UniProtKB-UniRule"/>
</dbReference>
<organism evidence="8 9">
    <name type="scientific">Pseudomonas flexibilis</name>
    <dbReference type="NCBI Taxonomy" id="706570"/>
    <lineage>
        <taxon>Bacteria</taxon>
        <taxon>Pseudomonadati</taxon>
        <taxon>Pseudomonadota</taxon>
        <taxon>Gammaproteobacteria</taxon>
        <taxon>Pseudomonadales</taxon>
        <taxon>Pseudomonadaceae</taxon>
        <taxon>Pseudomonas</taxon>
    </lineage>
</organism>
<evidence type="ECO:0000313" key="8">
    <source>
        <dbReference type="EMBL" id="KHO64125.1"/>
    </source>
</evidence>
<accession>A0A0B3BND0</accession>
<dbReference type="STRING" id="706570.PT85_12780"/>
<dbReference type="SMART" id="SM00072">
    <property type="entry name" value="GuKc"/>
    <property type="match status" value="1"/>
</dbReference>
<dbReference type="HAMAP" id="MF_00836">
    <property type="entry name" value="PhnN"/>
    <property type="match status" value="1"/>
</dbReference>
<dbReference type="Gene3D" id="3.40.50.300">
    <property type="entry name" value="P-loop containing nucleotide triphosphate hydrolases"/>
    <property type="match status" value="1"/>
</dbReference>
<dbReference type="GO" id="GO:0005524">
    <property type="term" value="F:ATP binding"/>
    <property type="evidence" value="ECO:0007669"/>
    <property type="project" value="UniProtKB-KW"/>
</dbReference>
<protein>
    <recommendedName>
        <fullName evidence="6">Ribose 1,5-bisphosphate phosphokinase PhnN</fullName>
        <ecNumber evidence="6">2.7.4.23</ecNumber>
    </recommendedName>
    <alternativeName>
        <fullName evidence="6">Ribose 1,5-bisphosphokinase</fullName>
    </alternativeName>
</protein>
<name>A0A0B3BND0_9PSED</name>
<keyword evidence="5 6" id="KW-0067">ATP-binding</keyword>
<evidence type="ECO:0000256" key="2">
    <source>
        <dbReference type="ARBA" id="ARBA00005069"/>
    </source>
</evidence>
<evidence type="ECO:0000256" key="5">
    <source>
        <dbReference type="ARBA" id="ARBA00022840"/>
    </source>
</evidence>
<dbReference type="EMBL" id="JTAK01000005">
    <property type="protein sequence ID" value="KHO64125.1"/>
    <property type="molecule type" value="Genomic_DNA"/>
</dbReference>
<dbReference type="RefSeq" id="WP_039606850.1">
    <property type="nucleotide sequence ID" value="NZ_FMUP01000003.1"/>
</dbReference>
<comment type="caution">
    <text evidence="8">The sequence shown here is derived from an EMBL/GenBank/DDBJ whole genome shotgun (WGS) entry which is preliminary data.</text>
</comment>
<dbReference type="InterPro" id="IPR012699">
    <property type="entry name" value="PhnN"/>
</dbReference>
<evidence type="ECO:0000313" key="9">
    <source>
        <dbReference type="Proteomes" id="UP000030980"/>
    </source>
</evidence>
<comment type="similarity">
    <text evidence="6">Belongs to the ribose 1,5-bisphosphokinase family.</text>
</comment>
<dbReference type="GO" id="GO:0006015">
    <property type="term" value="P:5-phosphoribose 1-diphosphate biosynthetic process"/>
    <property type="evidence" value="ECO:0007669"/>
    <property type="project" value="UniProtKB-UniRule"/>
</dbReference>
<dbReference type="AlphaFoldDB" id="A0A0B3BND0"/>
<dbReference type="EC" id="2.7.4.23" evidence="6"/>
<evidence type="ECO:0000259" key="7">
    <source>
        <dbReference type="SMART" id="SM00072"/>
    </source>
</evidence>
<comment type="function">
    <text evidence="6">Catalyzes the phosphorylation of ribose 1,5-bisphosphate to 5-phospho-D-ribosyl alpha-1-diphosphate (PRPP).</text>
</comment>
<comment type="catalytic activity">
    <reaction evidence="1 6">
        <text>alpha-D-ribose 1,5-bisphosphate + ATP = 5-phospho-alpha-D-ribose 1-diphosphate + ADP</text>
        <dbReference type="Rhea" id="RHEA:20109"/>
        <dbReference type="ChEBI" id="CHEBI:30616"/>
        <dbReference type="ChEBI" id="CHEBI:58017"/>
        <dbReference type="ChEBI" id="CHEBI:68688"/>
        <dbReference type="ChEBI" id="CHEBI:456216"/>
        <dbReference type="EC" id="2.7.4.23"/>
    </reaction>
</comment>
<evidence type="ECO:0000256" key="4">
    <source>
        <dbReference type="ARBA" id="ARBA00022741"/>
    </source>
</evidence>
<evidence type="ECO:0000256" key="3">
    <source>
        <dbReference type="ARBA" id="ARBA00022679"/>
    </source>
</evidence>
<dbReference type="OrthoDB" id="341217at2"/>
<dbReference type="GO" id="GO:0033863">
    <property type="term" value="F:ribose 1,5-bisphosphate phosphokinase activity"/>
    <property type="evidence" value="ECO:0007669"/>
    <property type="project" value="UniProtKB-UniRule"/>
</dbReference>
<evidence type="ECO:0000256" key="6">
    <source>
        <dbReference type="HAMAP-Rule" id="MF_00836"/>
    </source>
</evidence>
<keyword evidence="9" id="KW-1185">Reference proteome</keyword>
<dbReference type="InterPro" id="IPR008145">
    <property type="entry name" value="GK/Ca_channel_bsu"/>
</dbReference>
<keyword evidence="3 6" id="KW-0808">Transferase</keyword>
<gene>
    <name evidence="6" type="primary">phnN</name>
    <name evidence="8" type="ORF">PT85_12780</name>
</gene>
<proteinExistence type="inferred from homology"/>
<feature type="binding site" evidence="6">
    <location>
        <begin position="10"/>
        <end position="17"/>
    </location>
    <ligand>
        <name>ATP</name>
        <dbReference type="ChEBI" id="CHEBI:30616"/>
    </ligand>
</feature>
<evidence type="ECO:0000256" key="1">
    <source>
        <dbReference type="ARBA" id="ARBA00000373"/>
    </source>
</evidence>
<dbReference type="Proteomes" id="UP000030980">
    <property type="component" value="Unassembled WGS sequence"/>
</dbReference>
<feature type="domain" description="Guanylate kinase/L-type calcium channel beta subunit" evidence="7">
    <location>
        <begin position="2"/>
        <end position="185"/>
    </location>
</feature>
<comment type="pathway">
    <text evidence="2 6">Metabolic intermediate biosynthesis; 5-phospho-alpha-D-ribose 1-diphosphate biosynthesis; 5-phospho-alpha-D-ribose 1-diphosphate from D-ribose 5-phosphate (route II): step 3/3.</text>
</comment>
<dbReference type="InterPro" id="IPR027417">
    <property type="entry name" value="P-loop_NTPase"/>
</dbReference>
<dbReference type="NCBIfam" id="TIGR02322">
    <property type="entry name" value="phosphon_PhnN"/>
    <property type="match status" value="1"/>
</dbReference>
<keyword evidence="4 6" id="KW-0547">Nucleotide-binding</keyword>
<reference evidence="8 9" key="1">
    <citation type="submission" date="2014-11" db="EMBL/GenBank/DDBJ databases">
        <title>Genome sequence of Pseudomonas tuomuerensis JCM 14085.</title>
        <authorList>
            <person name="Shin S.-K."/>
            <person name="Yi H."/>
        </authorList>
    </citation>
    <scope>NUCLEOTIDE SEQUENCE [LARGE SCALE GENOMIC DNA]</scope>
    <source>
        <strain evidence="8 9">JCM 14085</strain>
    </source>
</reference>
<dbReference type="SUPFAM" id="SSF52540">
    <property type="entry name" value="P-loop containing nucleoside triphosphate hydrolases"/>
    <property type="match status" value="1"/>
</dbReference>
<dbReference type="NCBIfam" id="NF007485">
    <property type="entry name" value="PRK10078.1"/>
    <property type="match status" value="1"/>
</dbReference>
<sequence length="197" mass="21675">MAGCLVYLIGPSGSGKDSLLRAAAEPLAAMGACIATRLITRPSGSIGEEQAIGLDPQEFRARRERGEFALHWQANQLEYAISREIDAWLDAGRTVVVNGSRGHLGEARRAYPTLLPILLHVEETILRQRLHNRGRETPQQIEARLQRSRQMSQELAGESGLRILDNSGPLEDSVRRMLTLIAEHCDRSAPGVDYGQG</sequence>
<dbReference type="UniPathway" id="UPA00087">
    <property type="reaction ID" value="UER00175"/>
</dbReference>